<proteinExistence type="predicted"/>
<dbReference type="Proteomes" id="UP001501083">
    <property type="component" value="Unassembled WGS sequence"/>
</dbReference>
<comment type="caution">
    <text evidence="1">The sequence shown here is derived from an EMBL/GenBank/DDBJ whole genome shotgun (WGS) entry which is preliminary data.</text>
</comment>
<keyword evidence="2" id="KW-1185">Reference proteome</keyword>
<evidence type="ECO:0000313" key="2">
    <source>
        <dbReference type="Proteomes" id="UP001501083"/>
    </source>
</evidence>
<reference evidence="2" key="1">
    <citation type="journal article" date="2019" name="Int. J. Syst. Evol. Microbiol.">
        <title>The Global Catalogue of Microorganisms (GCM) 10K type strain sequencing project: providing services to taxonomists for standard genome sequencing and annotation.</title>
        <authorList>
            <consortium name="The Broad Institute Genomics Platform"/>
            <consortium name="The Broad Institute Genome Sequencing Center for Infectious Disease"/>
            <person name="Wu L."/>
            <person name="Ma J."/>
        </authorList>
    </citation>
    <scope>NUCLEOTIDE SEQUENCE [LARGE SCALE GENOMIC DNA]</scope>
    <source>
        <strain evidence="2">JCM 19212</strain>
    </source>
</reference>
<dbReference type="Pfam" id="PF13489">
    <property type="entry name" value="Methyltransf_23"/>
    <property type="match status" value="1"/>
</dbReference>
<keyword evidence="1" id="KW-0808">Transferase</keyword>
<dbReference type="GO" id="GO:0032259">
    <property type="term" value="P:methylation"/>
    <property type="evidence" value="ECO:0007669"/>
    <property type="project" value="UniProtKB-KW"/>
</dbReference>
<dbReference type="InterPro" id="IPR029063">
    <property type="entry name" value="SAM-dependent_MTases_sf"/>
</dbReference>
<organism evidence="1 2">
    <name type="scientific">Lysobacter panacisoli</name>
    <dbReference type="NCBI Taxonomy" id="1255263"/>
    <lineage>
        <taxon>Bacteria</taxon>
        <taxon>Pseudomonadati</taxon>
        <taxon>Pseudomonadota</taxon>
        <taxon>Gammaproteobacteria</taxon>
        <taxon>Lysobacterales</taxon>
        <taxon>Lysobacteraceae</taxon>
        <taxon>Lysobacter</taxon>
    </lineage>
</organism>
<name>A0ABP9L835_9GAMM</name>
<dbReference type="Gene3D" id="3.40.50.150">
    <property type="entry name" value="Vaccinia Virus protein VP39"/>
    <property type="match status" value="1"/>
</dbReference>
<dbReference type="CDD" id="cd02440">
    <property type="entry name" value="AdoMet_MTases"/>
    <property type="match status" value="1"/>
</dbReference>
<dbReference type="SUPFAM" id="SSF53335">
    <property type="entry name" value="S-adenosyl-L-methionine-dependent methyltransferases"/>
    <property type="match status" value="1"/>
</dbReference>
<sequence>MTQSAFDFGQNWKEFSEQALTEERFQQARADFSKLMEGIPLKDRTFIDIGFGQGLSLLCAIEHGAKVHGLDINPKCRDVFVANRERLNVAGADAEIAVGSILDGQPLDVVRAWQPGGYDVVHSWGVLHHTGRMWQAIENAASLVRPGGHLVIAIYNRHWSSLPWLAIKRLYVALPKVLQSLMNRLFVPVIYVAKLLVTGRNPLKMERGMDFYYNVVDWVGGYPYEYASRNEIETHASRLGFTPVNFTRTIVPIGCNEFVFRRDS</sequence>
<keyword evidence="1" id="KW-0489">Methyltransferase</keyword>
<dbReference type="GO" id="GO:0008168">
    <property type="term" value="F:methyltransferase activity"/>
    <property type="evidence" value="ECO:0007669"/>
    <property type="project" value="UniProtKB-KW"/>
</dbReference>
<accession>A0ABP9L835</accession>
<evidence type="ECO:0000313" key="1">
    <source>
        <dbReference type="EMBL" id="GAA5070591.1"/>
    </source>
</evidence>
<protein>
    <submittedName>
        <fullName evidence="1">Class I SAM-dependent methyltransferase</fullName>
    </submittedName>
</protein>
<gene>
    <name evidence="1" type="ORF">GCM10025759_08770</name>
</gene>
<dbReference type="RefSeq" id="WP_158982629.1">
    <property type="nucleotide sequence ID" value="NZ_BAABKY010000001.1"/>
</dbReference>
<dbReference type="EMBL" id="BAABKY010000001">
    <property type="protein sequence ID" value="GAA5070591.1"/>
    <property type="molecule type" value="Genomic_DNA"/>
</dbReference>